<evidence type="ECO:0000256" key="5">
    <source>
        <dbReference type="ARBA" id="ARBA00022729"/>
    </source>
</evidence>
<evidence type="ECO:0000256" key="7">
    <source>
        <dbReference type="ARBA" id="ARBA00023136"/>
    </source>
</evidence>
<feature type="domain" description="TonB-dependent receptor plug" evidence="13">
    <location>
        <begin position="84"/>
        <end position="192"/>
    </location>
</feature>
<dbReference type="InterPro" id="IPR039426">
    <property type="entry name" value="TonB-dep_rcpt-like"/>
</dbReference>
<dbReference type="InterPro" id="IPR000531">
    <property type="entry name" value="Beta-barrel_TonB"/>
</dbReference>
<proteinExistence type="inferred from homology"/>
<evidence type="ECO:0000256" key="11">
    <source>
        <dbReference type="RuleBase" id="RU003357"/>
    </source>
</evidence>
<evidence type="ECO:0000256" key="2">
    <source>
        <dbReference type="ARBA" id="ARBA00022448"/>
    </source>
</evidence>
<keyword evidence="9 10" id="KW-0998">Cell outer membrane</keyword>
<evidence type="ECO:0000256" key="4">
    <source>
        <dbReference type="ARBA" id="ARBA00022692"/>
    </source>
</evidence>
<dbReference type="Proteomes" id="UP000002432">
    <property type="component" value="Chromosome"/>
</dbReference>
<accession>Q1IT61</accession>
<evidence type="ECO:0000256" key="8">
    <source>
        <dbReference type="ARBA" id="ARBA00023170"/>
    </source>
</evidence>
<dbReference type="SUPFAM" id="SSF56935">
    <property type="entry name" value="Porins"/>
    <property type="match status" value="1"/>
</dbReference>
<evidence type="ECO:0000256" key="10">
    <source>
        <dbReference type="PROSITE-ProRule" id="PRU01360"/>
    </source>
</evidence>
<evidence type="ECO:0000313" key="14">
    <source>
        <dbReference type="EMBL" id="ABF39939.1"/>
    </source>
</evidence>
<evidence type="ECO:0000256" key="9">
    <source>
        <dbReference type="ARBA" id="ARBA00023237"/>
    </source>
</evidence>
<dbReference type="GO" id="GO:0009279">
    <property type="term" value="C:cell outer membrane"/>
    <property type="evidence" value="ECO:0007669"/>
    <property type="project" value="UniProtKB-SubCell"/>
</dbReference>
<sequence>MLVAQFLCRSGWILNIGIQACKNILENERSGFHLVRFAALVLCLPALLHAGQPDNSQQDLKQMSLEQLSQIEVTTPTKQPESAFNTPAAIYVITSEDIRRSGVTNIPEALRLAPGVEVARIDGDKWSIGIRGFGSRLCRDVLVVIDGRTVYTTLLAGTYWEVQDYPLEDIERIEVIRGPGGTIWGPNAVNGVINIITKRAKDTQGGMVSAATGSFDHGTVNGRYGNHHGDNLQYRFYGRGFDRGPQFHWDGRNFDDWSSLQGGFRVDWNDKAQVNAFTLSGDIYDQRAGESVVATSYTPPFSQVLDQDARLSGGNVNFHWHHDQGEGKSFDLQAYYDRTNRREPNFGDLRDTYDVDFVQHWRLFDRHKVTWGLGARFSHGDNIEVVSGLTFSPADRTDRLLTAFIQDEFTLVNKRLVLTYGSKFLNTNFTDYAPEPSARLLWTPTDTTSVWAAATHAVRTPSDAERDFFLSGLVAVLPDGTPYFARFNANRNFRPEQMNGYELGARHLFGKNVYVDIAGFYNHFHNLFSEDITGAPYVEDSPGVPHILLPAQFGNGLIGNTKGFEITSEWRPTESWRLRGYYSYLHMNIEPGPGSLDIGSAPGIMGSSPEHQVFAQSEYDLTKALQFDADIRYVSELPGQTAGPAGATYPIRAYTTADARFGWQIGHQFDVSVVGRNLLQPHHPEFGSDPSADSNIAFVGIKRSVYIKLTWTSAR</sequence>
<gene>
    <name evidence="14" type="ordered locus">Acid345_0936</name>
</gene>
<keyword evidence="2 10" id="KW-0813">Transport</keyword>
<evidence type="ECO:0000256" key="1">
    <source>
        <dbReference type="ARBA" id="ARBA00004571"/>
    </source>
</evidence>
<evidence type="ECO:0000259" key="13">
    <source>
        <dbReference type="Pfam" id="PF07715"/>
    </source>
</evidence>
<dbReference type="PANTHER" id="PTHR30069:SF29">
    <property type="entry name" value="HEMOGLOBIN AND HEMOGLOBIN-HAPTOGLOBIN-BINDING PROTEIN 1-RELATED"/>
    <property type="match status" value="1"/>
</dbReference>
<dbReference type="STRING" id="204669.Acid345_0936"/>
<dbReference type="Pfam" id="PF00593">
    <property type="entry name" value="TonB_dep_Rec_b-barrel"/>
    <property type="match status" value="1"/>
</dbReference>
<dbReference type="InterPro" id="IPR036942">
    <property type="entry name" value="Beta-barrel_TonB_sf"/>
</dbReference>
<evidence type="ECO:0000256" key="6">
    <source>
        <dbReference type="ARBA" id="ARBA00023077"/>
    </source>
</evidence>
<dbReference type="GO" id="GO:0044718">
    <property type="term" value="P:siderophore transmembrane transport"/>
    <property type="evidence" value="ECO:0007669"/>
    <property type="project" value="TreeGrafter"/>
</dbReference>
<dbReference type="CDD" id="cd01347">
    <property type="entry name" value="ligand_gated_channel"/>
    <property type="match status" value="1"/>
</dbReference>
<keyword evidence="5" id="KW-0732">Signal</keyword>
<dbReference type="Gene3D" id="2.170.130.10">
    <property type="entry name" value="TonB-dependent receptor, plug domain"/>
    <property type="match status" value="1"/>
</dbReference>
<dbReference type="Gene3D" id="2.40.170.20">
    <property type="entry name" value="TonB-dependent receptor, beta-barrel domain"/>
    <property type="match status" value="1"/>
</dbReference>
<dbReference type="PANTHER" id="PTHR30069">
    <property type="entry name" value="TONB-DEPENDENT OUTER MEMBRANE RECEPTOR"/>
    <property type="match status" value="1"/>
</dbReference>
<protein>
    <submittedName>
        <fullName evidence="14">TonB-dependent receptor</fullName>
    </submittedName>
</protein>
<dbReference type="KEGG" id="aba:Acid345_0936"/>
<keyword evidence="3 10" id="KW-1134">Transmembrane beta strand</keyword>
<organism evidence="14 15">
    <name type="scientific">Koribacter versatilis (strain Ellin345)</name>
    <dbReference type="NCBI Taxonomy" id="204669"/>
    <lineage>
        <taxon>Bacteria</taxon>
        <taxon>Pseudomonadati</taxon>
        <taxon>Acidobacteriota</taxon>
        <taxon>Terriglobia</taxon>
        <taxon>Terriglobales</taxon>
        <taxon>Candidatus Korobacteraceae</taxon>
        <taxon>Candidatus Korobacter</taxon>
    </lineage>
</organism>
<dbReference type="Pfam" id="PF07715">
    <property type="entry name" value="Plug"/>
    <property type="match status" value="1"/>
</dbReference>
<dbReference type="GO" id="GO:0015344">
    <property type="term" value="F:siderophore uptake transmembrane transporter activity"/>
    <property type="evidence" value="ECO:0007669"/>
    <property type="project" value="TreeGrafter"/>
</dbReference>
<dbReference type="PROSITE" id="PS52016">
    <property type="entry name" value="TONB_DEPENDENT_REC_3"/>
    <property type="match status" value="1"/>
</dbReference>
<dbReference type="AlphaFoldDB" id="Q1IT61"/>
<evidence type="ECO:0000259" key="12">
    <source>
        <dbReference type="Pfam" id="PF00593"/>
    </source>
</evidence>
<dbReference type="EnsemblBacteria" id="ABF39939">
    <property type="protein sequence ID" value="ABF39939"/>
    <property type="gene ID" value="Acid345_0936"/>
</dbReference>
<keyword evidence="6 11" id="KW-0798">TonB box</keyword>
<keyword evidence="4 10" id="KW-0812">Transmembrane</keyword>
<evidence type="ECO:0000313" key="15">
    <source>
        <dbReference type="Proteomes" id="UP000002432"/>
    </source>
</evidence>
<feature type="domain" description="TonB-dependent receptor-like beta-barrel" evidence="12">
    <location>
        <begin position="223"/>
        <end position="678"/>
    </location>
</feature>
<keyword evidence="7 10" id="KW-0472">Membrane</keyword>
<dbReference type="RefSeq" id="WP_011521741.1">
    <property type="nucleotide sequence ID" value="NC_008009.1"/>
</dbReference>
<dbReference type="InterPro" id="IPR012910">
    <property type="entry name" value="Plug_dom"/>
</dbReference>
<reference evidence="14 15" key="1">
    <citation type="journal article" date="2009" name="Appl. Environ. Microbiol.">
        <title>Three genomes from the phylum Acidobacteria provide insight into the lifestyles of these microorganisms in soils.</title>
        <authorList>
            <person name="Ward N.L."/>
            <person name="Challacombe J.F."/>
            <person name="Janssen P.H."/>
            <person name="Henrissat B."/>
            <person name="Coutinho P.M."/>
            <person name="Wu M."/>
            <person name="Xie G."/>
            <person name="Haft D.H."/>
            <person name="Sait M."/>
            <person name="Badger J."/>
            <person name="Barabote R.D."/>
            <person name="Bradley B."/>
            <person name="Brettin T.S."/>
            <person name="Brinkac L.M."/>
            <person name="Bruce D."/>
            <person name="Creasy T."/>
            <person name="Daugherty S.C."/>
            <person name="Davidsen T.M."/>
            <person name="DeBoy R.T."/>
            <person name="Detter J.C."/>
            <person name="Dodson R.J."/>
            <person name="Durkin A.S."/>
            <person name="Ganapathy A."/>
            <person name="Gwinn-Giglio M."/>
            <person name="Han C.S."/>
            <person name="Khouri H."/>
            <person name="Kiss H."/>
            <person name="Kothari S.P."/>
            <person name="Madupu R."/>
            <person name="Nelson K.E."/>
            <person name="Nelson W.C."/>
            <person name="Paulsen I."/>
            <person name="Penn K."/>
            <person name="Ren Q."/>
            <person name="Rosovitz M.J."/>
            <person name="Selengut J.D."/>
            <person name="Shrivastava S."/>
            <person name="Sullivan S.A."/>
            <person name="Tapia R."/>
            <person name="Thompson L.S."/>
            <person name="Watkins K.L."/>
            <person name="Yang Q."/>
            <person name="Yu C."/>
            <person name="Zafar N."/>
            <person name="Zhou L."/>
            <person name="Kuske C.R."/>
        </authorList>
    </citation>
    <scope>NUCLEOTIDE SEQUENCE [LARGE SCALE GENOMIC DNA]</scope>
    <source>
        <strain evidence="14 15">Ellin345</strain>
    </source>
</reference>
<comment type="subcellular location">
    <subcellularLocation>
        <location evidence="1 10">Cell outer membrane</location>
        <topology evidence="1 10">Multi-pass membrane protein</topology>
    </subcellularLocation>
</comment>
<dbReference type="InterPro" id="IPR037066">
    <property type="entry name" value="Plug_dom_sf"/>
</dbReference>
<keyword evidence="15" id="KW-1185">Reference proteome</keyword>
<dbReference type="eggNOG" id="COG4771">
    <property type="taxonomic scope" value="Bacteria"/>
</dbReference>
<dbReference type="EMBL" id="CP000360">
    <property type="protein sequence ID" value="ABF39939.1"/>
    <property type="molecule type" value="Genomic_DNA"/>
</dbReference>
<comment type="similarity">
    <text evidence="10 11">Belongs to the TonB-dependent receptor family.</text>
</comment>
<dbReference type="HOGENOM" id="CLU_008287_16_0_0"/>
<evidence type="ECO:0000256" key="3">
    <source>
        <dbReference type="ARBA" id="ARBA00022452"/>
    </source>
</evidence>
<keyword evidence="8 14" id="KW-0675">Receptor</keyword>
<name>Q1IT61_KORVE</name>